<gene>
    <name evidence="1" type="ORF">EPI10_015129</name>
</gene>
<dbReference type="Proteomes" id="UP000325315">
    <property type="component" value="Unassembled WGS sequence"/>
</dbReference>
<evidence type="ECO:0000313" key="1">
    <source>
        <dbReference type="EMBL" id="KAA3469331.1"/>
    </source>
</evidence>
<keyword evidence="1" id="KW-0813">Transport</keyword>
<proteinExistence type="predicted"/>
<evidence type="ECO:0000313" key="2">
    <source>
        <dbReference type="Proteomes" id="UP000325315"/>
    </source>
</evidence>
<protein>
    <submittedName>
        <fullName evidence="1">Potassium channel SKOR-like</fullName>
    </submittedName>
</protein>
<accession>A0A5B6VJS7</accession>
<keyword evidence="1" id="KW-0407">Ion channel</keyword>
<keyword evidence="1" id="KW-0406">Ion transport</keyword>
<reference evidence="2" key="1">
    <citation type="journal article" date="2019" name="Plant Biotechnol. J.">
        <title>Genome sequencing of the Australian wild diploid species Gossypium australe highlights disease resistance and delayed gland morphogenesis.</title>
        <authorList>
            <person name="Cai Y."/>
            <person name="Cai X."/>
            <person name="Wang Q."/>
            <person name="Wang P."/>
            <person name="Zhang Y."/>
            <person name="Cai C."/>
            <person name="Xu Y."/>
            <person name="Wang K."/>
            <person name="Zhou Z."/>
            <person name="Wang C."/>
            <person name="Geng S."/>
            <person name="Li B."/>
            <person name="Dong Q."/>
            <person name="Hou Y."/>
            <person name="Wang H."/>
            <person name="Ai P."/>
            <person name="Liu Z."/>
            <person name="Yi F."/>
            <person name="Sun M."/>
            <person name="An G."/>
            <person name="Cheng J."/>
            <person name="Zhang Y."/>
            <person name="Shi Q."/>
            <person name="Xie Y."/>
            <person name="Shi X."/>
            <person name="Chang Y."/>
            <person name="Huang F."/>
            <person name="Chen Y."/>
            <person name="Hong S."/>
            <person name="Mi L."/>
            <person name="Sun Q."/>
            <person name="Zhang L."/>
            <person name="Zhou B."/>
            <person name="Peng R."/>
            <person name="Zhang X."/>
            <person name="Liu F."/>
        </authorList>
    </citation>
    <scope>NUCLEOTIDE SEQUENCE [LARGE SCALE GENOMIC DNA]</scope>
    <source>
        <strain evidence="2">cv. PA1801</strain>
    </source>
</reference>
<organism evidence="1 2">
    <name type="scientific">Gossypium australe</name>
    <dbReference type="NCBI Taxonomy" id="47621"/>
    <lineage>
        <taxon>Eukaryota</taxon>
        <taxon>Viridiplantae</taxon>
        <taxon>Streptophyta</taxon>
        <taxon>Embryophyta</taxon>
        <taxon>Tracheophyta</taxon>
        <taxon>Spermatophyta</taxon>
        <taxon>Magnoliopsida</taxon>
        <taxon>eudicotyledons</taxon>
        <taxon>Gunneridae</taxon>
        <taxon>Pentapetalae</taxon>
        <taxon>rosids</taxon>
        <taxon>malvids</taxon>
        <taxon>Malvales</taxon>
        <taxon>Malvaceae</taxon>
        <taxon>Malvoideae</taxon>
        <taxon>Gossypium</taxon>
    </lineage>
</organism>
<dbReference type="GO" id="GO:0034220">
    <property type="term" value="P:monoatomic ion transmembrane transport"/>
    <property type="evidence" value="ECO:0007669"/>
    <property type="project" value="UniProtKB-KW"/>
</dbReference>
<dbReference type="EMBL" id="SMMG02000006">
    <property type="protein sequence ID" value="KAA3469331.1"/>
    <property type="molecule type" value="Genomic_DNA"/>
</dbReference>
<sequence>MSKISYANVVGSLMYVMQAIKWILRYIHNTMDIGLIFEQEDNQCVTNDNQLLVMRLLLQRRQLVGSLLHSQQLPYLLQKQSIWQSLRL</sequence>
<dbReference type="AlphaFoldDB" id="A0A5B6VJS7"/>
<comment type="caution">
    <text evidence="1">The sequence shown here is derived from an EMBL/GenBank/DDBJ whole genome shotgun (WGS) entry which is preliminary data.</text>
</comment>
<keyword evidence="2" id="KW-1185">Reference proteome</keyword>
<name>A0A5B6VJS7_9ROSI</name>